<organism evidence="1 2">
    <name type="scientific">Thalictrum thalictroides</name>
    <name type="common">Rue-anemone</name>
    <name type="synonym">Anemone thalictroides</name>
    <dbReference type="NCBI Taxonomy" id="46969"/>
    <lineage>
        <taxon>Eukaryota</taxon>
        <taxon>Viridiplantae</taxon>
        <taxon>Streptophyta</taxon>
        <taxon>Embryophyta</taxon>
        <taxon>Tracheophyta</taxon>
        <taxon>Spermatophyta</taxon>
        <taxon>Magnoliopsida</taxon>
        <taxon>Ranunculales</taxon>
        <taxon>Ranunculaceae</taxon>
        <taxon>Thalictroideae</taxon>
        <taxon>Thalictrum</taxon>
    </lineage>
</organism>
<proteinExistence type="predicted"/>
<dbReference type="Proteomes" id="UP000554482">
    <property type="component" value="Unassembled WGS sequence"/>
</dbReference>
<gene>
    <name evidence="1" type="ORF">FRX31_034881</name>
</gene>
<accession>A0A7J6UTG4</accession>
<protein>
    <submittedName>
        <fullName evidence="1">Uncharacterized protein</fullName>
    </submittedName>
</protein>
<dbReference type="EMBL" id="JABWDY010043928">
    <property type="protein sequence ID" value="KAF5175532.1"/>
    <property type="molecule type" value="Genomic_DNA"/>
</dbReference>
<name>A0A7J6UTG4_THATH</name>
<evidence type="ECO:0000313" key="2">
    <source>
        <dbReference type="Proteomes" id="UP000554482"/>
    </source>
</evidence>
<reference evidence="1 2" key="1">
    <citation type="submission" date="2020-06" db="EMBL/GenBank/DDBJ databases">
        <title>Transcriptomic and genomic resources for Thalictrum thalictroides and T. hernandezii: Facilitating candidate gene discovery in an emerging model plant lineage.</title>
        <authorList>
            <person name="Arias T."/>
            <person name="Riano-Pachon D.M."/>
            <person name="Di Stilio V.S."/>
        </authorList>
    </citation>
    <scope>NUCLEOTIDE SEQUENCE [LARGE SCALE GENOMIC DNA]</scope>
    <source>
        <strain evidence="2">cv. WT478/WT964</strain>
        <tissue evidence="1">Leaves</tissue>
    </source>
</reference>
<sequence>MSSIVRKLSILIRISREIWTNSKNVLKVISNPSFIPPPEQSWVVPATAIANIGSLLLGVYSYVEDKEKPTAAAVKKGVAAVKKAEECYRSCPCYFGHESLCLCY</sequence>
<comment type="caution">
    <text evidence="1">The sequence shown here is derived from an EMBL/GenBank/DDBJ whole genome shotgun (WGS) entry which is preliminary data.</text>
</comment>
<evidence type="ECO:0000313" key="1">
    <source>
        <dbReference type="EMBL" id="KAF5175532.1"/>
    </source>
</evidence>
<dbReference type="AlphaFoldDB" id="A0A7J6UTG4"/>
<keyword evidence="2" id="KW-1185">Reference proteome</keyword>